<dbReference type="Gene3D" id="3.40.50.10210">
    <property type="match status" value="1"/>
</dbReference>
<keyword evidence="1" id="KW-0328">Glycosyltransferase</keyword>
<accession>A0ABW8ASZ1</accession>
<name>A0ABW8ASZ1_9ACTN</name>
<protein>
    <submittedName>
        <fullName evidence="1">Nicotinate-nucleotide--dimethylbenzimidazole phosphoribosyltransferase</fullName>
        <ecNumber evidence="1">2.4.2.21</ecNumber>
    </submittedName>
</protein>
<organism evidence="1 2">
    <name type="scientific">Spongisporangium articulatum</name>
    <dbReference type="NCBI Taxonomy" id="3362603"/>
    <lineage>
        <taxon>Bacteria</taxon>
        <taxon>Bacillati</taxon>
        <taxon>Actinomycetota</taxon>
        <taxon>Actinomycetes</taxon>
        <taxon>Kineosporiales</taxon>
        <taxon>Kineosporiaceae</taxon>
        <taxon>Spongisporangium</taxon>
    </lineage>
</organism>
<reference evidence="1 2" key="1">
    <citation type="submission" date="2024-10" db="EMBL/GenBank/DDBJ databases">
        <title>The Natural Products Discovery Center: Release of the First 8490 Sequenced Strains for Exploring Actinobacteria Biosynthetic Diversity.</title>
        <authorList>
            <person name="Kalkreuter E."/>
            <person name="Kautsar S.A."/>
            <person name="Yang D."/>
            <person name="Bader C.D."/>
            <person name="Teijaro C.N."/>
            <person name="Fluegel L."/>
            <person name="Davis C.M."/>
            <person name="Simpson J.R."/>
            <person name="Lauterbach L."/>
            <person name="Steele A.D."/>
            <person name="Gui C."/>
            <person name="Meng S."/>
            <person name="Li G."/>
            <person name="Viehrig K."/>
            <person name="Ye F."/>
            <person name="Su P."/>
            <person name="Kiefer A.F."/>
            <person name="Nichols A."/>
            <person name="Cepeda A.J."/>
            <person name="Yan W."/>
            <person name="Fan B."/>
            <person name="Jiang Y."/>
            <person name="Adhikari A."/>
            <person name="Zheng C.-J."/>
            <person name="Schuster L."/>
            <person name="Cowan T.M."/>
            <person name="Smanski M.J."/>
            <person name="Chevrette M.G."/>
            <person name="De Carvalho L.P.S."/>
            <person name="Shen B."/>
        </authorList>
    </citation>
    <scope>NUCLEOTIDE SEQUENCE [LARGE SCALE GENOMIC DNA]</scope>
    <source>
        <strain evidence="1 2">NPDC049639</strain>
    </source>
</reference>
<dbReference type="InterPro" id="IPR036087">
    <property type="entry name" value="Nict_dMeBzImd_PRibTrfase_sf"/>
</dbReference>
<dbReference type="InterPro" id="IPR003200">
    <property type="entry name" value="Nict_dMeBzImd_PRibTrfase"/>
</dbReference>
<dbReference type="SUPFAM" id="SSF52733">
    <property type="entry name" value="Nicotinate mononucleotide:5,6-dimethylbenzimidazole phosphoribosyltransferase (CobT)"/>
    <property type="match status" value="1"/>
</dbReference>
<dbReference type="Pfam" id="PF02277">
    <property type="entry name" value="DBI_PRT"/>
    <property type="match status" value="1"/>
</dbReference>
<dbReference type="EC" id="2.4.2.21" evidence="1"/>
<keyword evidence="1" id="KW-0808">Transferase</keyword>
<dbReference type="RefSeq" id="WP_398284099.1">
    <property type="nucleotide sequence ID" value="NZ_JBITLV010000007.1"/>
</dbReference>
<dbReference type="GO" id="GO:0008939">
    <property type="term" value="F:nicotinate-nucleotide-dimethylbenzimidazole phosphoribosyltransferase activity"/>
    <property type="evidence" value="ECO:0007669"/>
    <property type="project" value="UniProtKB-EC"/>
</dbReference>
<evidence type="ECO:0000313" key="2">
    <source>
        <dbReference type="Proteomes" id="UP001612915"/>
    </source>
</evidence>
<comment type="caution">
    <text evidence="1">The sequence shown here is derived from an EMBL/GenBank/DDBJ whole genome shotgun (WGS) entry which is preliminary data.</text>
</comment>
<sequence length="291" mass="30122">MTDPLIDAEPPQDAVEALLAGTDLPDGWATRATGPDRLTELAGWWTTVSAAPTPAQVTLAWAAEEAAGDADAPPRCAARLVRAEAAGRPSDVETALAWGAATADAAVDGGSDLIVLSLPEELVADALEAHVLLAAQQLQLDPVDASEWPSPENVMSDVAWVARVAGLRDERRRVGDLSGAPQRLLTAVGSPWLAAGVGLLARATARRTPVLLDGAAAAVAGLLLRRTDPAARAWWQVADGGDRLHTRVLAELKLTPVLTLALGRRPGDPWLGGRVALAVLETACAAGTVES</sequence>
<proteinExistence type="predicted"/>
<gene>
    <name evidence="1" type="ORF">ACIB24_20810</name>
</gene>
<dbReference type="Proteomes" id="UP001612915">
    <property type="component" value="Unassembled WGS sequence"/>
</dbReference>
<dbReference type="EMBL" id="JBITLV010000007">
    <property type="protein sequence ID" value="MFI7589514.1"/>
    <property type="molecule type" value="Genomic_DNA"/>
</dbReference>
<evidence type="ECO:0000313" key="1">
    <source>
        <dbReference type="EMBL" id="MFI7589514.1"/>
    </source>
</evidence>
<keyword evidence="2" id="KW-1185">Reference proteome</keyword>